<reference evidence="3" key="1">
    <citation type="submission" date="2010-02" db="EMBL/GenBank/DDBJ databases">
        <title>Sequencing and annotation of the Blastocystis hominis genome.</title>
        <authorList>
            <person name="Wincker P."/>
        </authorList>
    </citation>
    <scope>NUCLEOTIDE SEQUENCE</scope>
    <source>
        <strain evidence="3">Singapore isolate B</strain>
    </source>
</reference>
<dbReference type="GeneID" id="24918747"/>
<dbReference type="PANTHER" id="PTHR43327">
    <property type="entry name" value="STOMATIN-LIKE PROTEIN 2, MITOCHONDRIAL"/>
    <property type="match status" value="1"/>
</dbReference>
<keyword evidence="1" id="KW-0732">Signal</keyword>
<keyword evidence="5" id="KW-1185">Reference proteome</keyword>
<gene>
    <name evidence="3" type="ORF">GSBLH_T00001397001</name>
    <name evidence="4" type="ORF">GSBLH_T00001498001</name>
</gene>
<dbReference type="AlphaFoldDB" id="D8LZH0"/>
<evidence type="ECO:0000259" key="2">
    <source>
        <dbReference type="SMART" id="SM00244"/>
    </source>
</evidence>
<dbReference type="Pfam" id="PF01145">
    <property type="entry name" value="Band_7"/>
    <property type="match status" value="1"/>
</dbReference>
<sequence length="324" mass="36399">MLALLIAFALFCIIFLVRHSIRCVSEREHIIVERLGTYSKSLEPGVNFVAPFLDRTKFVYNRYVISSGYSKGQLIETYSDVISTQNEVLDFPEQPVITRDNAMIYLDAVLQYRITNPKMMVYSVNNLPNVLSRLLQARLRDVAGSLDVDRIIEDTAILDRVAGELDIIACNWGVKIEMVKIQKVSAHELEEVLAQKKNADFKNKEVVITAKSDKQTCIINAEGERDRKIREAEGEAQRVVTAARGQAQAMLNDAQAEARSIQEISRSLEGSGDDPSKYLIAMKYIAMLKEICALPQTKVVLVPQETLMAQTSQLLGLNTIIPRH</sequence>
<dbReference type="EMBL" id="FN668641">
    <property type="protein sequence ID" value="CBK21317.2"/>
    <property type="molecule type" value="Genomic_DNA"/>
</dbReference>
<feature type="signal peptide" evidence="1">
    <location>
        <begin position="1"/>
        <end position="19"/>
    </location>
</feature>
<protein>
    <recommendedName>
        <fullName evidence="2">Band 7 domain-containing protein</fullName>
    </recommendedName>
</protein>
<feature type="chain" id="PRO_5007652517" description="Band 7 domain-containing protein" evidence="1">
    <location>
        <begin position="20"/>
        <end position="324"/>
    </location>
</feature>
<organism evidence="3">
    <name type="scientific">Blastocystis hominis</name>
    <dbReference type="NCBI Taxonomy" id="12968"/>
    <lineage>
        <taxon>Eukaryota</taxon>
        <taxon>Sar</taxon>
        <taxon>Stramenopiles</taxon>
        <taxon>Bigyra</taxon>
        <taxon>Opalozoa</taxon>
        <taxon>Opalinata</taxon>
        <taxon>Blastocystidae</taxon>
        <taxon>Blastocystis</taxon>
    </lineage>
</organism>
<dbReference type="OrthoDB" id="434619at2759"/>
<dbReference type="InParanoid" id="D8LZH0"/>
<dbReference type="Gene3D" id="3.30.479.30">
    <property type="entry name" value="Band 7 domain"/>
    <property type="match status" value="1"/>
</dbReference>
<proteinExistence type="predicted"/>
<evidence type="ECO:0000313" key="5">
    <source>
        <dbReference type="Proteomes" id="UP000008312"/>
    </source>
</evidence>
<dbReference type="PANTHER" id="PTHR43327:SF3">
    <property type="entry name" value="BAND 7 DOMAIN-CONTAINING PROTEIN"/>
    <property type="match status" value="1"/>
</dbReference>
<evidence type="ECO:0000313" key="4">
    <source>
        <dbReference type="EMBL" id="CBK21317.2"/>
    </source>
</evidence>
<accession>D8LZH0</accession>
<name>D8LZH0_BLAHO</name>
<dbReference type="RefSeq" id="XP_012895365.1">
    <property type="nucleotide sequence ID" value="XM_013039911.1"/>
</dbReference>
<dbReference type="RefSeq" id="XP_012895257.1">
    <property type="nucleotide sequence ID" value="XM_013039803.1"/>
</dbReference>
<dbReference type="SUPFAM" id="SSF117892">
    <property type="entry name" value="Band 7/SPFH domain"/>
    <property type="match status" value="1"/>
</dbReference>
<dbReference type="InterPro" id="IPR036013">
    <property type="entry name" value="Band_7/SPFH_dom_sf"/>
</dbReference>
<dbReference type="GeneID" id="24918660"/>
<dbReference type="InterPro" id="IPR050710">
    <property type="entry name" value="Band7/mec-2_domain"/>
</dbReference>
<dbReference type="SMART" id="SM00244">
    <property type="entry name" value="PHB"/>
    <property type="match status" value="1"/>
</dbReference>
<feature type="domain" description="Band 7" evidence="2">
    <location>
        <begin position="19"/>
        <end position="197"/>
    </location>
</feature>
<evidence type="ECO:0000256" key="1">
    <source>
        <dbReference type="SAM" id="SignalP"/>
    </source>
</evidence>
<dbReference type="InterPro" id="IPR001107">
    <property type="entry name" value="Band_7"/>
</dbReference>
<dbReference type="Proteomes" id="UP000008312">
    <property type="component" value="Unassembled WGS sequence"/>
</dbReference>
<evidence type="ECO:0000313" key="3">
    <source>
        <dbReference type="EMBL" id="CBK21209.2"/>
    </source>
</evidence>
<dbReference type="OMA" id="QGHEGWR"/>
<dbReference type="EMBL" id="FN668640">
    <property type="protein sequence ID" value="CBK21209.2"/>
    <property type="molecule type" value="Genomic_DNA"/>
</dbReference>